<proteinExistence type="predicted"/>
<evidence type="ECO:0000256" key="1">
    <source>
        <dbReference type="SAM" id="MobiDB-lite"/>
    </source>
</evidence>
<feature type="region of interest" description="Disordered" evidence="1">
    <location>
        <begin position="68"/>
        <end position="93"/>
    </location>
</feature>
<evidence type="ECO:0000313" key="2">
    <source>
        <dbReference type="EMBL" id="CAI9178277.1"/>
    </source>
</evidence>
<dbReference type="Proteomes" id="UP001176941">
    <property type="component" value="Chromosome 7"/>
</dbReference>
<sequence>MVLPWDPRTPSWLHGSTGPRTFSVSHAPNCFINVLSSFPLRQRRLSPGSGHRSAADYAICPCNVRHTDGTSLPPDGQPRLVSPDTSSRETCLRPDHPGMARFLTCHCPTFTAT</sequence>
<name>A0ABN8ZWC3_RANTA</name>
<reference evidence="2" key="1">
    <citation type="submission" date="2023-04" db="EMBL/GenBank/DDBJ databases">
        <authorList>
            <consortium name="ELIXIR-Norway"/>
        </authorList>
    </citation>
    <scope>NUCLEOTIDE SEQUENCE [LARGE SCALE GENOMIC DNA]</scope>
</reference>
<keyword evidence="3" id="KW-1185">Reference proteome</keyword>
<gene>
    <name evidence="2" type="ORF">MRATA1EN1_LOCUS27239</name>
</gene>
<protein>
    <submittedName>
        <fullName evidence="2">Uncharacterized protein</fullName>
    </submittedName>
</protein>
<evidence type="ECO:0000313" key="3">
    <source>
        <dbReference type="Proteomes" id="UP001176941"/>
    </source>
</evidence>
<dbReference type="EMBL" id="OX459943">
    <property type="protein sequence ID" value="CAI9178277.1"/>
    <property type="molecule type" value="Genomic_DNA"/>
</dbReference>
<accession>A0ABN8ZWC3</accession>
<organism evidence="2 3">
    <name type="scientific">Rangifer tarandus platyrhynchus</name>
    <name type="common">Svalbard reindeer</name>
    <dbReference type="NCBI Taxonomy" id="3082113"/>
    <lineage>
        <taxon>Eukaryota</taxon>
        <taxon>Metazoa</taxon>
        <taxon>Chordata</taxon>
        <taxon>Craniata</taxon>
        <taxon>Vertebrata</taxon>
        <taxon>Euteleostomi</taxon>
        <taxon>Mammalia</taxon>
        <taxon>Eutheria</taxon>
        <taxon>Laurasiatheria</taxon>
        <taxon>Artiodactyla</taxon>
        <taxon>Ruminantia</taxon>
        <taxon>Pecora</taxon>
        <taxon>Cervidae</taxon>
        <taxon>Odocoileinae</taxon>
        <taxon>Rangifer</taxon>
    </lineage>
</organism>